<dbReference type="AlphaFoldDB" id="A0A0C6F6P2"/>
<reference evidence="2" key="2">
    <citation type="submission" date="2015-01" db="EMBL/GenBank/DDBJ databases">
        <title>Complete genome sequence of Methylobacterium aquaticum strain 22A.</title>
        <authorList>
            <person name="Tani A."/>
            <person name="Ogura Y."/>
            <person name="Hayashi T."/>
        </authorList>
    </citation>
    <scope>NUCLEOTIDE SEQUENCE [LARGE SCALE GENOMIC DNA]</scope>
    <source>
        <strain evidence="2">MA-22A</strain>
    </source>
</reference>
<dbReference type="RefSeq" id="WP_060845587.1">
    <property type="nucleotide sequence ID" value="NZ_AP014704.1"/>
</dbReference>
<sequence>MAAHDTPTNPSGRLAALVGISPTDLAEIRADVARRAENEALRLKLETATADLARAHCAMMAVVRSRVLADAHRVADDAVVELAVAHAAALHGLETIGQPTQKGPATIVPFPGRRA</sequence>
<gene>
    <name evidence="1" type="ORF">Maq22A_c02695</name>
</gene>
<evidence type="ECO:0000313" key="2">
    <source>
        <dbReference type="Proteomes" id="UP000061432"/>
    </source>
</evidence>
<proteinExistence type="predicted"/>
<dbReference type="Proteomes" id="UP000061432">
    <property type="component" value="Chromosome"/>
</dbReference>
<organism evidence="1 2">
    <name type="scientific">Methylobacterium aquaticum</name>
    <dbReference type="NCBI Taxonomy" id="270351"/>
    <lineage>
        <taxon>Bacteria</taxon>
        <taxon>Pseudomonadati</taxon>
        <taxon>Pseudomonadota</taxon>
        <taxon>Alphaproteobacteria</taxon>
        <taxon>Hyphomicrobiales</taxon>
        <taxon>Methylobacteriaceae</taxon>
        <taxon>Methylobacterium</taxon>
    </lineage>
</organism>
<accession>A0A0C6F6P2</accession>
<name>A0A0C6F6P2_9HYPH</name>
<dbReference type="STRING" id="270351.Maq22A_c02695"/>
<protein>
    <submittedName>
        <fullName evidence="1">Uncharacterized protein</fullName>
    </submittedName>
</protein>
<dbReference type="KEGG" id="maqu:Maq22A_c02695"/>
<reference evidence="1 2" key="1">
    <citation type="journal article" date="2015" name="Genome Announc.">
        <title>Complete Genome Sequence of Methylobacterium aquaticum Strain 22A, Isolated from Racomitrium japonicum Moss.</title>
        <authorList>
            <person name="Tani A."/>
            <person name="Ogura Y."/>
            <person name="Hayashi T."/>
            <person name="Kimbara K."/>
        </authorList>
    </citation>
    <scope>NUCLEOTIDE SEQUENCE [LARGE SCALE GENOMIC DNA]</scope>
    <source>
        <strain evidence="1 2">MA-22A</strain>
    </source>
</reference>
<evidence type="ECO:0000313" key="1">
    <source>
        <dbReference type="EMBL" id="BAQ44003.1"/>
    </source>
</evidence>
<dbReference type="EMBL" id="AP014704">
    <property type="protein sequence ID" value="BAQ44003.1"/>
    <property type="molecule type" value="Genomic_DNA"/>
</dbReference>
<dbReference type="PATRIC" id="fig|270351.10.peg.527"/>